<evidence type="ECO:0000259" key="1">
    <source>
        <dbReference type="Pfam" id="PF00589"/>
    </source>
</evidence>
<dbReference type="Pfam" id="PF00589">
    <property type="entry name" value="Phage_integrase"/>
    <property type="match status" value="1"/>
</dbReference>
<dbReference type="PANTHER" id="PTHR35617">
    <property type="entry name" value="PHAGE_INTEGRASE DOMAIN-CONTAINING PROTEIN"/>
    <property type="match status" value="1"/>
</dbReference>
<name>A0A7D9HPP4_PARCT</name>
<dbReference type="InterPro" id="IPR013762">
    <property type="entry name" value="Integrase-like_cat_sf"/>
</dbReference>
<dbReference type="OrthoDB" id="7699712at2759"/>
<gene>
    <name evidence="2" type="ORF">PACLA_8A076850</name>
</gene>
<dbReference type="EMBL" id="CACRXK020001078">
    <property type="protein sequence ID" value="CAB3986825.1"/>
    <property type="molecule type" value="Genomic_DNA"/>
</dbReference>
<dbReference type="Proteomes" id="UP001152795">
    <property type="component" value="Unassembled WGS sequence"/>
</dbReference>
<dbReference type="AlphaFoldDB" id="A0A7D9HPP4"/>
<reference evidence="2" key="1">
    <citation type="submission" date="2020-04" db="EMBL/GenBank/DDBJ databases">
        <authorList>
            <person name="Alioto T."/>
            <person name="Alioto T."/>
            <person name="Gomez Garrido J."/>
        </authorList>
    </citation>
    <scope>NUCLEOTIDE SEQUENCE</scope>
    <source>
        <strain evidence="2">A484AB</strain>
    </source>
</reference>
<dbReference type="InterPro" id="IPR011010">
    <property type="entry name" value="DNA_brk_join_enz"/>
</dbReference>
<dbReference type="GO" id="GO:0003677">
    <property type="term" value="F:DNA binding"/>
    <property type="evidence" value="ECO:0007669"/>
    <property type="project" value="InterPro"/>
</dbReference>
<evidence type="ECO:0000313" key="3">
    <source>
        <dbReference type="Proteomes" id="UP001152795"/>
    </source>
</evidence>
<evidence type="ECO:0000313" key="2">
    <source>
        <dbReference type="EMBL" id="CAB3986825.1"/>
    </source>
</evidence>
<dbReference type="GO" id="GO:0006310">
    <property type="term" value="P:DNA recombination"/>
    <property type="evidence" value="ECO:0007669"/>
    <property type="project" value="InterPro"/>
</dbReference>
<keyword evidence="3" id="KW-1185">Reference proteome</keyword>
<feature type="domain" description="Tyr recombinase" evidence="1">
    <location>
        <begin position="123"/>
        <end position="286"/>
    </location>
</feature>
<dbReference type="PANTHER" id="PTHR35617:SF3">
    <property type="entry name" value="CORE-BINDING (CB) DOMAIN-CONTAINING PROTEIN"/>
    <property type="match status" value="1"/>
</dbReference>
<protein>
    <submittedName>
        <fullName evidence="2">Integrase recombinase y4rA</fullName>
    </submittedName>
</protein>
<comment type="caution">
    <text evidence="2">The sequence shown here is derived from an EMBL/GenBank/DDBJ whole genome shotgun (WGS) entry which is preliminary data.</text>
</comment>
<sequence>MEVDAMSLQWNRWPSFIHAPIIMLPRILKKIREDQATCLLIAPNWPGQTWYPLNMVGVYKSCISQLHDPIDGQPLGNLPLLSRFMKGVFELRPPTPKICVTWSVGTLLEHLKNMAPNKNLSLKELTLKTTILLALTSSAKAHELAALHLDYVYQKENGWEFVILKHVKNYRPNHPARKIYLPSLPENQKICVIESLKQYVNRTARIRKDQHLLVSYTSPHSAIGSQTVSRWIRTVLSNAGIDAQYTGHSTRAAATSMAAESVVPLEDIIAAADWSSATTFERFYQKAISKDKFVKSVLAPDVQKWHYCLHSKIH</sequence>
<organism evidence="2 3">
    <name type="scientific">Paramuricea clavata</name>
    <name type="common">Red gorgonian</name>
    <name type="synonym">Violescent sea-whip</name>
    <dbReference type="NCBI Taxonomy" id="317549"/>
    <lineage>
        <taxon>Eukaryota</taxon>
        <taxon>Metazoa</taxon>
        <taxon>Cnidaria</taxon>
        <taxon>Anthozoa</taxon>
        <taxon>Octocorallia</taxon>
        <taxon>Malacalcyonacea</taxon>
        <taxon>Plexauridae</taxon>
        <taxon>Paramuricea</taxon>
    </lineage>
</organism>
<accession>A0A7D9HPP4</accession>
<dbReference type="GO" id="GO:0015074">
    <property type="term" value="P:DNA integration"/>
    <property type="evidence" value="ECO:0007669"/>
    <property type="project" value="InterPro"/>
</dbReference>
<proteinExistence type="predicted"/>
<dbReference type="Gene3D" id="1.10.443.10">
    <property type="entry name" value="Intergrase catalytic core"/>
    <property type="match status" value="1"/>
</dbReference>
<dbReference type="SUPFAM" id="SSF56349">
    <property type="entry name" value="DNA breaking-rejoining enzymes"/>
    <property type="match status" value="1"/>
</dbReference>
<dbReference type="InterPro" id="IPR002104">
    <property type="entry name" value="Integrase_catalytic"/>
</dbReference>